<proteinExistence type="predicted"/>
<reference evidence="1" key="1">
    <citation type="submission" date="2021-03" db="EMBL/GenBank/DDBJ databases">
        <title>Revisited historic fungal species revealed as producer of novel bioactive compounds through whole genome sequencing and comparative genomics.</title>
        <authorList>
            <person name="Vignolle G.A."/>
            <person name="Hochenegger N."/>
            <person name="Mach R.L."/>
            <person name="Mach-Aigner A.R."/>
            <person name="Javad Rahimi M."/>
            <person name="Salim K.A."/>
            <person name="Chan C.M."/>
            <person name="Lim L.B.L."/>
            <person name="Cai F."/>
            <person name="Druzhinina I.S."/>
            <person name="U'Ren J.M."/>
            <person name="Derntl C."/>
        </authorList>
    </citation>
    <scope>NUCLEOTIDE SEQUENCE</scope>
    <source>
        <strain evidence="1">TUCIM 5799</strain>
    </source>
</reference>
<dbReference type="AlphaFoldDB" id="A0A9P9WE67"/>
<evidence type="ECO:0000313" key="2">
    <source>
        <dbReference type="Proteomes" id="UP000829685"/>
    </source>
</evidence>
<dbReference type="Proteomes" id="UP000829685">
    <property type="component" value="Unassembled WGS sequence"/>
</dbReference>
<dbReference type="PANTHER" id="PTHR28037">
    <property type="entry name" value="ALCOHOL O-ACETYLTRANSFERASE 1-RELATED"/>
    <property type="match status" value="1"/>
</dbReference>
<dbReference type="InterPro" id="IPR052058">
    <property type="entry name" value="Alcohol_O-acetyltransferase"/>
</dbReference>
<dbReference type="EMBL" id="JAFIMR010000034">
    <property type="protein sequence ID" value="KAI1859346.1"/>
    <property type="molecule type" value="Genomic_DNA"/>
</dbReference>
<name>A0A9P9WE67_9PEZI</name>
<evidence type="ECO:0000313" key="1">
    <source>
        <dbReference type="EMBL" id="KAI1859346.1"/>
    </source>
</evidence>
<keyword evidence="2" id="KW-1185">Reference proteome</keyword>
<evidence type="ECO:0008006" key="3">
    <source>
        <dbReference type="Google" id="ProtNLM"/>
    </source>
</evidence>
<dbReference type="PANTHER" id="PTHR28037:SF1">
    <property type="entry name" value="ALCOHOL O-ACETYLTRANSFERASE 1-RELATED"/>
    <property type="match status" value="1"/>
</dbReference>
<accession>A0A9P9WE67</accession>
<dbReference type="GO" id="GO:0008080">
    <property type="term" value="F:N-acetyltransferase activity"/>
    <property type="evidence" value="ECO:0007669"/>
    <property type="project" value="TreeGrafter"/>
</dbReference>
<organism evidence="1 2">
    <name type="scientific">Neoarthrinium moseri</name>
    <dbReference type="NCBI Taxonomy" id="1658444"/>
    <lineage>
        <taxon>Eukaryota</taxon>
        <taxon>Fungi</taxon>
        <taxon>Dikarya</taxon>
        <taxon>Ascomycota</taxon>
        <taxon>Pezizomycotina</taxon>
        <taxon>Sordariomycetes</taxon>
        <taxon>Xylariomycetidae</taxon>
        <taxon>Amphisphaeriales</taxon>
        <taxon>Apiosporaceae</taxon>
        <taxon>Neoarthrinium</taxon>
    </lineage>
</organism>
<dbReference type="InterPro" id="IPR010828">
    <property type="entry name" value="Atf2/Sli1-like"/>
</dbReference>
<comment type="caution">
    <text evidence="1">The sequence shown here is derived from an EMBL/GenBank/DDBJ whole genome shotgun (WGS) entry which is preliminary data.</text>
</comment>
<gene>
    <name evidence="1" type="ORF">JX265_010349</name>
</gene>
<protein>
    <recommendedName>
        <fullName evidence="3">Alcohol acetyltransferase</fullName>
    </recommendedName>
</protein>
<sequence>MELAGVGGTFMRHASPNERRCITREDLRYYNSVVIGATYEFKDRGDLDLRSRSTYYWALTACIKQHPFLGVVIRQEHTEKPFYERASEIHLKSHTLIAGDLQDNNITKGIESVLASTALDRSWLGDDKPPWRIVVYPILSPREAKPSRCFIAFSFSHGLSDGLAGPAFHRTFLSAMSEPSMSKETPAVITPDLTLSAPFDTPERLPISWAFLLGPLLALCLPKFIANFLGLRASTTTIDERTWLGAPIFIGKDSSPTQLRILEIEASILQRSLQLARENGSKLTANLHQMIVRALSQSIPSPLVDNFVSQTAVNMRGSIGASATEMGMFVTGFYDIHRRVDGKAPFSTQEWVTARSMTKSLAESATKLQDQPIGLLRYAPSIRKYLTGKLGQKRDCSYELSNLLAFSNAPSDGTCKITNMIFSQPCGVATAPLTFSVISVGGGSLMIAVTWQPGALGSVPGGEHQFVQSICESIHSDFRNLT</sequence>
<dbReference type="Pfam" id="PF07247">
    <property type="entry name" value="AATase"/>
    <property type="match status" value="1"/>
</dbReference>